<evidence type="ECO:0000313" key="2">
    <source>
        <dbReference type="Proteomes" id="UP000661507"/>
    </source>
</evidence>
<comment type="caution">
    <text evidence="1">The sequence shown here is derived from an EMBL/GenBank/DDBJ whole genome shotgun (WGS) entry which is preliminary data.</text>
</comment>
<dbReference type="Proteomes" id="UP000661507">
    <property type="component" value="Unassembled WGS sequence"/>
</dbReference>
<proteinExistence type="predicted"/>
<dbReference type="AlphaFoldDB" id="A0A917NM28"/>
<evidence type="ECO:0000313" key="1">
    <source>
        <dbReference type="EMBL" id="GGJ10974.1"/>
    </source>
</evidence>
<name>A0A917NM28_9PROT</name>
<protein>
    <submittedName>
        <fullName evidence="1">Uncharacterized protein</fullName>
    </submittedName>
</protein>
<accession>A0A917NM28</accession>
<gene>
    <name evidence="1" type="ORF">GCM10011320_17570</name>
</gene>
<dbReference type="EMBL" id="BMKW01000004">
    <property type="protein sequence ID" value="GGJ10974.1"/>
    <property type="molecule type" value="Genomic_DNA"/>
</dbReference>
<reference evidence="1" key="2">
    <citation type="submission" date="2020-09" db="EMBL/GenBank/DDBJ databases">
        <authorList>
            <person name="Sun Q."/>
            <person name="Zhou Y."/>
        </authorList>
    </citation>
    <scope>NUCLEOTIDE SEQUENCE</scope>
    <source>
        <strain evidence="1">CGMCC 1.3617</strain>
    </source>
</reference>
<sequence length="53" mass="5886">MAEQVLFRSAVRERILLGAGTLSRAYQLLEPGSVVLLTTPRRRRESVMAMPGT</sequence>
<keyword evidence="2" id="KW-1185">Reference proteome</keyword>
<reference evidence="1" key="1">
    <citation type="journal article" date="2014" name="Int. J. Syst. Evol. Microbiol.">
        <title>Complete genome sequence of Corynebacterium casei LMG S-19264T (=DSM 44701T), isolated from a smear-ripened cheese.</title>
        <authorList>
            <consortium name="US DOE Joint Genome Institute (JGI-PGF)"/>
            <person name="Walter F."/>
            <person name="Albersmeier A."/>
            <person name="Kalinowski J."/>
            <person name="Ruckert C."/>
        </authorList>
    </citation>
    <scope>NUCLEOTIDE SEQUENCE</scope>
    <source>
        <strain evidence="1">CGMCC 1.3617</strain>
    </source>
</reference>
<organism evidence="1 2">
    <name type="scientific">Neoroseomonas lacus</name>
    <dbReference type="NCBI Taxonomy" id="287609"/>
    <lineage>
        <taxon>Bacteria</taxon>
        <taxon>Pseudomonadati</taxon>
        <taxon>Pseudomonadota</taxon>
        <taxon>Alphaproteobacteria</taxon>
        <taxon>Acetobacterales</taxon>
        <taxon>Acetobacteraceae</taxon>
        <taxon>Neoroseomonas</taxon>
    </lineage>
</organism>
<dbReference type="RefSeq" id="WP_188966673.1">
    <property type="nucleotide sequence ID" value="NZ_BMKW01000004.1"/>
</dbReference>